<dbReference type="GO" id="GO:0022625">
    <property type="term" value="C:cytosolic large ribosomal subunit"/>
    <property type="evidence" value="ECO:0007669"/>
    <property type="project" value="TreeGrafter"/>
</dbReference>
<comment type="similarity">
    <text evidence="1">Belongs to the universal ribosomal protein uL15 family.</text>
</comment>
<accession>A0A6P5YFG6</accession>
<feature type="region of interest" description="Disordered" evidence="2">
    <location>
        <begin position="53"/>
        <end position="86"/>
    </location>
</feature>
<protein>
    <submittedName>
        <fullName evidence="4">60S ribosomal protein L27a-3-like</fullName>
    </submittedName>
</protein>
<dbReference type="KEGG" id="dzi:111291596"/>
<evidence type="ECO:0000313" key="4">
    <source>
        <dbReference type="RefSeq" id="XP_022739127.1"/>
    </source>
</evidence>
<sequence>MDTGTLLTVKLRKCTKDIELRLQIMQSIVMGIFHYTTLNPSPALHQSEMTTHFKKNGKKNGKKRDHASAGHSYIDKHRKHLRGRGNARGMHHYRILFDKYHPGYFGKVEMKRNKQDSL</sequence>
<dbReference type="GeneID" id="111291596"/>
<name>A0A6P5YFG6_DURZI</name>
<dbReference type="RefSeq" id="XP_022739127.1">
    <property type="nucleotide sequence ID" value="XM_022883392.1"/>
</dbReference>
<dbReference type="AlphaFoldDB" id="A0A6P5YFG6"/>
<organism evidence="3 4">
    <name type="scientific">Durio zibethinus</name>
    <name type="common">Durian</name>
    <dbReference type="NCBI Taxonomy" id="66656"/>
    <lineage>
        <taxon>Eukaryota</taxon>
        <taxon>Viridiplantae</taxon>
        <taxon>Streptophyta</taxon>
        <taxon>Embryophyta</taxon>
        <taxon>Tracheophyta</taxon>
        <taxon>Spermatophyta</taxon>
        <taxon>Magnoliopsida</taxon>
        <taxon>eudicotyledons</taxon>
        <taxon>Gunneridae</taxon>
        <taxon>Pentapetalae</taxon>
        <taxon>rosids</taxon>
        <taxon>malvids</taxon>
        <taxon>Malvales</taxon>
        <taxon>Malvaceae</taxon>
        <taxon>Helicteroideae</taxon>
        <taxon>Durio</taxon>
    </lineage>
</organism>
<dbReference type="Proteomes" id="UP000515121">
    <property type="component" value="Unplaced"/>
</dbReference>
<feature type="compositionally biased region" description="Basic residues" evidence="2">
    <location>
        <begin position="53"/>
        <end position="65"/>
    </location>
</feature>
<dbReference type="PANTHER" id="PTHR11721">
    <property type="entry name" value="60S RIBOSOMAL PROTEIN L27A"/>
    <property type="match status" value="1"/>
</dbReference>
<keyword evidence="3" id="KW-1185">Reference proteome</keyword>
<evidence type="ECO:0000256" key="2">
    <source>
        <dbReference type="SAM" id="MobiDB-lite"/>
    </source>
</evidence>
<gene>
    <name evidence="4" type="primary">LOC111291596</name>
</gene>
<dbReference type="OrthoDB" id="10065468at2759"/>
<dbReference type="GO" id="GO:0003735">
    <property type="term" value="F:structural constituent of ribosome"/>
    <property type="evidence" value="ECO:0007669"/>
    <property type="project" value="TreeGrafter"/>
</dbReference>
<dbReference type="PANTHER" id="PTHR11721:SF3">
    <property type="entry name" value="LARGE RIBOSOMAL SUBUNIT PROTEIN UL15"/>
    <property type="match status" value="1"/>
</dbReference>
<proteinExistence type="inferred from homology"/>
<evidence type="ECO:0000313" key="3">
    <source>
        <dbReference type="Proteomes" id="UP000515121"/>
    </source>
</evidence>
<reference evidence="4" key="1">
    <citation type="submission" date="2025-08" db="UniProtKB">
        <authorList>
            <consortium name="RefSeq"/>
        </authorList>
    </citation>
    <scope>IDENTIFICATION</scope>
    <source>
        <tissue evidence="4">Fruit stalk</tissue>
    </source>
</reference>
<evidence type="ECO:0000256" key="1">
    <source>
        <dbReference type="ARBA" id="ARBA00007320"/>
    </source>
</evidence>
<feature type="compositionally biased region" description="Basic residues" evidence="2">
    <location>
        <begin position="76"/>
        <end position="86"/>
    </location>
</feature>